<evidence type="ECO:0000259" key="11">
    <source>
        <dbReference type="Pfam" id="PF04452"/>
    </source>
</evidence>
<dbReference type="InterPro" id="IPR029026">
    <property type="entry name" value="tRNA_m1G_MTases_N"/>
</dbReference>
<evidence type="ECO:0000256" key="8">
    <source>
        <dbReference type="ARBA" id="ARBA00025699"/>
    </source>
</evidence>
<dbReference type="EMBL" id="CP001841">
    <property type="protein sequence ID" value="AEF80106.1"/>
    <property type="molecule type" value="Genomic_DNA"/>
</dbReference>
<keyword evidence="3 10" id="KW-0963">Cytoplasm</keyword>
<protein>
    <recommendedName>
        <fullName evidence="10">Ribosomal RNA small subunit methyltransferase E</fullName>
        <ecNumber evidence="10">2.1.1.193</ecNumber>
    </recommendedName>
</protein>
<evidence type="ECO:0000256" key="4">
    <source>
        <dbReference type="ARBA" id="ARBA00022552"/>
    </source>
</evidence>
<dbReference type="GO" id="GO:0070475">
    <property type="term" value="P:rRNA base methylation"/>
    <property type="evidence" value="ECO:0007669"/>
    <property type="project" value="TreeGrafter"/>
</dbReference>
<keyword evidence="4 10" id="KW-0698">rRNA processing</keyword>
<keyword evidence="6 10" id="KW-0808">Transferase</keyword>
<dbReference type="InterPro" id="IPR046886">
    <property type="entry name" value="RsmE_MTase_dom"/>
</dbReference>
<keyword evidence="13" id="KW-1185">Reference proteome</keyword>
<dbReference type="InterPro" id="IPR029028">
    <property type="entry name" value="Alpha/beta_knot_MTases"/>
</dbReference>
<dbReference type="eggNOG" id="COG1385">
    <property type="taxonomic scope" value="Bacteria"/>
</dbReference>
<accession>F5YDQ6</accession>
<dbReference type="RefSeq" id="WP_015712825.1">
    <property type="nucleotide sequence ID" value="NC_015577.1"/>
</dbReference>
<keyword evidence="5 10" id="KW-0489">Methyltransferase</keyword>
<dbReference type="KEGG" id="taz:TREAZ_2709"/>
<dbReference type="Pfam" id="PF04452">
    <property type="entry name" value="Methyltrans_RNA"/>
    <property type="match status" value="1"/>
</dbReference>
<feature type="domain" description="Ribosomal RNA small subunit methyltransferase E methyltransferase" evidence="11">
    <location>
        <begin position="75"/>
        <end position="243"/>
    </location>
</feature>
<dbReference type="PIRSF" id="PIRSF015601">
    <property type="entry name" value="MTase_slr0722"/>
    <property type="match status" value="1"/>
</dbReference>
<dbReference type="PANTHER" id="PTHR30027">
    <property type="entry name" value="RIBOSOMAL RNA SMALL SUBUNIT METHYLTRANSFERASE E"/>
    <property type="match status" value="1"/>
</dbReference>
<comment type="function">
    <text evidence="8 10">Specifically methylates the N3 position of the uracil ring of uridine 1498 (m3U1498) in 16S rRNA. Acts on the fully assembled 30S ribosomal subunit.</text>
</comment>
<evidence type="ECO:0000256" key="2">
    <source>
        <dbReference type="ARBA" id="ARBA00005528"/>
    </source>
</evidence>
<sequence length="268" mass="28747">MKQFVLSYEPNANGIIRLYGGDYHYLIRVRRLKTGSSFTALLPGGAETRVKILSTVDNILIGQCEGAFAPSESALPPIILFQGLPKGTKMDLIVRQAAEGGVSEIIPFESEFSTAKLKGENSQAKMTRWERIIKEARQQSGSIIPTAVKPPCTVDGVLGYWGELKKARPGGVGLLLHQDPLDKGSFHDYLYNNPEFAALAVGPEGGFSPAEAARFMAAGFKPLVMGNTILRTETAALYGAAAIRIILLESSTWALKTPEPPPASGSAS</sequence>
<evidence type="ECO:0000313" key="13">
    <source>
        <dbReference type="Proteomes" id="UP000009222"/>
    </source>
</evidence>
<reference evidence="12 13" key="2">
    <citation type="journal article" date="2011" name="ISME J.">
        <title>RNA-seq reveals cooperative metabolic interactions between two termite-gut spirochete species in co-culture.</title>
        <authorList>
            <person name="Rosenthal A.Z."/>
            <person name="Matson E.G."/>
            <person name="Eldar A."/>
            <person name="Leadbetter J.R."/>
        </authorList>
    </citation>
    <scope>NUCLEOTIDE SEQUENCE [LARGE SCALE GENOMIC DNA]</scope>
    <source>
        <strain evidence="13">ATCC BAA-888 / DSM 13862 / ZAS-9</strain>
    </source>
</reference>
<comment type="similarity">
    <text evidence="2 10">Belongs to the RNA methyltransferase RsmE family.</text>
</comment>
<name>F5YDQ6_LEAAZ</name>
<dbReference type="HOGENOM" id="CLU_067442_3_0_12"/>
<evidence type="ECO:0000256" key="5">
    <source>
        <dbReference type="ARBA" id="ARBA00022603"/>
    </source>
</evidence>
<dbReference type="InParanoid" id="F5YDQ6"/>
<dbReference type="CDD" id="cd18084">
    <property type="entry name" value="RsmE-like"/>
    <property type="match status" value="1"/>
</dbReference>
<dbReference type="OrthoDB" id="9815641at2"/>
<organism evidence="12 13">
    <name type="scientific">Leadbettera azotonutricia (strain ATCC BAA-888 / DSM 13862 / ZAS-9)</name>
    <name type="common">Treponema azotonutricium</name>
    <dbReference type="NCBI Taxonomy" id="545695"/>
    <lineage>
        <taxon>Bacteria</taxon>
        <taxon>Pseudomonadati</taxon>
        <taxon>Spirochaetota</taxon>
        <taxon>Spirochaetia</taxon>
        <taxon>Spirochaetales</taxon>
        <taxon>Breznakiellaceae</taxon>
        <taxon>Leadbettera</taxon>
    </lineage>
</organism>
<gene>
    <name evidence="12" type="ordered locus">TREAZ_2709</name>
</gene>
<dbReference type="EC" id="2.1.1.193" evidence="10"/>
<reference evidence="13" key="1">
    <citation type="submission" date="2009-12" db="EMBL/GenBank/DDBJ databases">
        <title>Complete sequence of Treponema azotonutricium strain ZAS-9.</title>
        <authorList>
            <person name="Tetu S.G."/>
            <person name="Matson E."/>
            <person name="Ren Q."/>
            <person name="Seshadri R."/>
            <person name="Elbourne L."/>
            <person name="Hassan K.A."/>
            <person name="Durkin A."/>
            <person name="Radune D."/>
            <person name="Mohamoud Y."/>
            <person name="Shay R."/>
            <person name="Jin S."/>
            <person name="Zhang X."/>
            <person name="Lucey K."/>
            <person name="Ballor N.R."/>
            <person name="Ottesen E."/>
            <person name="Rosenthal R."/>
            <person name="Allen A."/>
            <person name="Leadbetter J.R."/>
            <person name="Paulsen I.T."/>
        </authorList>
    </citation>
    <scope>NUCLEOTIDE SEQUENCE [LARGE SCALE GENOMIC DNA]</scope>
    <source>
        <strain evidence="13">ATCC BAA-888 / DSM 13862 / ZAS-9</strain>
    </source>
</reference>
<proteinExistence type="inferred from homology"/>
<dbReference type="InterPro" id="IPR006700">
    <property type="entry name" value="RsmE"/>
</dbReference>
<evidence type="ECO:0000256" key="6">
    <source>
        <dbReference type="ARBA" id="ARBA00022679"/>
    </source>
</evidence>
<comment type="catalytic activity">
    <reaction evidence="9 10">
        <text>uridine(1498) in 16S rRNA + S-adenosyl-L-methionine = N(3)-methyluridine(1498) in 16S rRNA + S-adenosyl-L-homocysteine + H(+)</text>
        <dbReference type="Rhea" id="RHEA:42920"/>
        <dbReference type="Rhea" id="RHEA-COMP:10283"/>
        <dbReference type="Rhea" id="RHEA-COMP:10284"/>
        <dbReference type="ChEBI" id="CHEBI:15378"/>
        <dbReference type="ChEBI" id="CHEBI:57856"/>
        <dbReference type="ChEBI" id="CHEBI:59789"/>
        <dbReference type="ChEBI" id="CHEBI:65315"/>
        <dbReference type="ChEBI" id="CHEBI:74502"/>
        <dbReference type="EC" id="2.1.1.193"/>
    </reaction>
</comment>
<evidence type="ECO:0000256" key="7">
    <source>
        <dbReference type="ARBA" id="ARBA00022691"/>
    </source>
</evidence>
<evidence type="ECO:0000256" key="9">
    <source>
        <dbReference type="ARBA" id="ARBA00047944"/>
    </source>
</evidence>
<dbReference type="PANTHER" id="PTHR30027:SF3">
    <property type="entry name" value="16S RRNA (URACIL(1498)-N(3))-METHYLTRANSFERASE"/>
    <property type="match status" value="1"/>
</dbReference>
<evidence type="ECO:0000256" key="10">
    <source>
        <dbReference type="PIRNR" id="PIRNR015601"/>
    </source>
</evidence>
<keyword evidence="7 10" id="KW-0949">S-adenosyl-L-methionine</keyword>
<dbReference type="GO" id="GO:0005737">
    <property type="term" value="C:cytoplasm"/>
    <property type="evidence" value="ECO:0007669"/>
    <property type="project" value="UniProtKB-SubCell"/>
</dbReference>
<dbReference type="AlphaFoldDB" id="F5YDQ6"/>
<dbReference type="GO" id="GO:0070042">
    <property type="term" value="F:rRNA (uridine-N3-)-methyltransferase activity"/>
    <property type="evidence" value="ECO:0007669"/>
    <property type="project" value="TreeGrafter"/>
</dbReference>
<evidence type="ECO:0000313" key="12">
    <source>
        <dbReference type="EMBL" id="AEF80106.1"/>
    </source>
</evidence>
<dbReference type="FunCoup" id="F5YDQ6">
    <property type="interactions" value="372"/>
</dbReference>
<dbReference type="STRING" id="545695.TREAZ_2709"/>
<dbReference type="Proteomes" id="UP000009222">
    <property type="component" value="Chromosome"/>
</dbReference>
<comment type="subcellular location">
    <subcellularLocation>
        <location evidence="1 10">Cytoplasm</location>
    </subcellularLocation>
</comment>
<dbReference type="Gene3D" id="3.40.1280.10">
    <property type="match status" value="1"/>
</dbReference>
<dbReference type="NCBIfam" id="TIGR00046">
    <property type="entry name" value="RsmE family RNA methyltransferase"/>
    <property type="match status" value="1"/>
</dbReference>
<evidence type="ECO:0000256" key="3">
    <source>
        <dbReference type="ARBA" id="ARBA00022490"/>
    </source>
</evidence>
<dbReference type="SUPFAM" id="SSF75217">
    <property type="entry name" value="alpha/beta knot"/>
    <property type="match status" value="1"/>
</dbReference>
<evidence type="ECO:0000256" key="1">
    <source>
        <dbReference type="ARBA" id="ARBA00004496"/>
    </source>
</evidence>